<name>A0ABV8M0L9_9ACTN</name>
<gene>
    <name evidence="2" type="ORF">ACFOZ4_40255</name>
</gene>
<sequence length="272" mass="28630">MGDERGYSSSSLPLYYEWHGESSGSEPPLLLIHGGGSTIESNWGRLIPALAPSRRLLAVELQGHGRTGSGVGPASFEGSADGLAELLTELGAGPVDVLGFSNGGQVAVQLAARHPKLVRRLVVASAPFRRDGMIDGFWEGLANATYADLPEPYRAADLAVSGDPGHAERMFHLDRELMLTGFADVPISLVASITAPTLVVAADRDVVRPAHAALLASLIPHARLLIVPGNHGDYLGELASADDPGPLERTLPFLIGFLTADSAQLSGHEREL</sequence>
<dbReference type="Pfam" id="PF00561">
    <property type="entry name" value="Abhydrolase_1"/>
    <property type="match status" value="1"/>
</dbReference>
<dbReference type="InterPro" id="IPR029058">
    <property type="entry name" value="AB_hydrolase_fold"/>
</dbReference>
<dbReference type="RefSeq" id="WP_253762032.1">
    <property type="nucleotide sequence ID" value="NZ_JAMZDZ010000001.1"/>
</dbReference>
<comment type="caution">
    <text evidence="2">The sequence shown here is derived from an EMBL/GenBank/DDBJ whole genome shotgun (WGS) entry which is preliminary data.</text>
</comment>
<dbReference type="Proteomes" id="UP001595816">
    <property type="component" value="Unassembled WGS sequence"/>
</dbReference>
<accession>A0ABV8M0L9</accession>
<evidence type="ECO:0000313" key="2">
    <source>
        <dbReference type="EMBL" id="MFC4136875.1"/>
    </source>
</evidence>
<dbReference type="SUPFAM" id="SSF53474">
    <property type="entry name" value="alpha/beta-Hydrolases"/>
    <property type="match status" value="1"/>
</dbReference>
<dbReference type="PANTHER" id="PTHR43433:SF5">
    <property type="entry name" value="AB HYDROLASE-1 DOMAIN-CONTAINING PROTEIN"/>
    <property type="match status" value="1"/>
</dbReference>
<feature type="domain" description="AB hydrolase-1" evidence="1">
    <location>
        <begin position="27"/>
        <end position="150"/>
    </location>
</feature>
<reference evidence="3" key="1">
    <citation type="journal article" date="2019" name="Int. J. Syst. Evol. Microbiol.">
        <title>The Global Catalogue of Microorganisms (GCM) 10K type strain sequencing project: providing services to taxonomists for standard genome sequencing and annotation.</title>
        <authorList>
            <consortium name="The Broad Institute Genomics Platform"/>
            <consortium name="The Broad Institute Genome Sequencing Center for Infectious Disease"/>
            <person name="Wu L."/>
            <person name="Ma J."/>
        </authorList>
    </citation>
    <scope>NUCLEOTIDE SEQUENCE [LARGE SCALE GENOMIC DNA]</scope>
    <source>
        <strain evidence="3">CGMCC 4.7289</strain>
    </source>
</reference>
<dbReference type="EMBL" id="JBHSAY010000035">
    <property type="protein sequence ID" value="MFC4136875.1"/>
    <property type="molecule type" value="Genomic_DNA"/>
</dbReference>
<evidence type="ECO:0000259" key="1">
    <source>
        <dbReference type="Pfam" id="PF00561"/>
    </source>
</evidence>
<dbReference type="InterPro" id="IPR050471">
    <property type="entry name" value="AB_hydrolase"/>
</dbReference>
<dbReference type="PRINTS" id="PR00111">
    <property type="entry name" value="ABHYDROLASE"/>
</dbReference>
<dbReference type="Gene3D" id="3.40.50.1820">
    <property type="entry name" value="alpha/beta hydrolase"/>
    <property type="match status" value="1"/>
</dbReference>
<keyword evidence="2" id="KW-0378">Hydrolase</keyword>
<dbReference type="PANTHER" id="PTHR43433">
    <property type="entry name" value="HYDROLASE, ALPHA/BETA FOLD FAMILY PROTEIN"/>
    <property type="match status" value="1"/>
</dbReference>
<keyword evidence="3" id="KW-1185">Reference proteome</keyword>
<organism evidence="2 3">
    <name type="scientific">Hamadaea flava</name>
    <dbReference type="NCBI Taxonomy" id="1742688"/>
    <lineage>
        <taxon>Bacteria</taxon>
        <taxon>Bacillati</taxon>
        <taxon>Actinomycetota</taxon>
        <taxon>Actinomycetes</taxon>
        <taxon>Micromonosporales</taxon>
        <taxon>Micromonosporaceae</taxon>
        <taxon>Hamadaea</taxon>
    </lineage>
</organism>
<evidence type="ECO:0000313" key="3">
    <source>
        <dbReference type="Proteomes" id="UP001595816"/>
    </source>
</evidence>
<dbReference type="GO" id="GO:0016787">
    <property type="term" value="F:hydrolase activity"/>
    <property type="evidence" value="ECO:0007669"/>
    <property type="project" value="UniProtKB-KW"/>
</dbReference>
<dbReference type="InterPro" id="IPR000073">
    <property type="entry name" value="AB_hydrolase_1"/>
</dbReference>
<protein>
    <submittedName>
        <fullName evidence="2">Alpha/beta fold hydrolase</fullName>
    </submittedName>
</protein>
<proteinExistence type="predicted"/>